<reference evidence="1" key="1">
    <citation type="submission" date="2020-08" db="EMBL/GenBank/DDBJ databases">
        <title>Genome sequencing and assembly of the red palm weevil Rhynchophorus ferrugineus.</title>
        <authorList>
            <person name="Dias G.B."/>
            <person name="Bergman C.M."/>
            <person name="Manee M."/>
        </authorList>
    </citation>
    <scope>NUCLEOTIDE SEQUENCE</scope>
    <source>
        <strain evidence="1">AA-2017</strain>
        <tissue evidence="1">Whole larva</tissue>
    </source>
</reference>
<protein>
    <submittedName>
        <fullName evidence="1">Uncharacterized protein</fullName>
    </submittedName>
</protein>
<evidence type="ECO:0000313" key="1">
    <source>
        <dbReference type="EMBL" id="KAF7274471.1"/>
    </source>
</evidence>
<dbReference type="Proteomes" id="UP000625711">
    <property type="component" value="Unassembled WGS sequence"/>
</dbReference>
<dbReference type="AlphaFoldDB" id="A0A834MAJ0"/>
<evidence type="ECO:0000313" key="2">
    <source>
        <dbReference type="Proteomes" id="UP000625711"/>
    </source>
</evidence>
<organism evidence="1 2">
    <name type="scientific">Rhynchophorus ferrugineus</name>
    <name type="common">Red palm weevil</name>
    <name type="synonym">Curculio ferrugineus</name>
    <dbReference type="NCBI Taxonomy" id="354439"/>
    <lineage>
        <taxon>Eukaryota</taxon>
        <taxon>Metazoa</taxon>
        <taxon>Ecdysozoa</taxon>
        <taxon>Arthropoda</taxon>
        <taxon>Hexapoda</taxon>
        <taxon>Insecta</taxon>
        <taxon>Pterygota</taxon>
        <taxon>Neoptera</taxon>
        <taxon>Endopterygota</taxon>
        <taxon>Coleoptera</taxon>
        <taxon>Polyphaga</taxon>
        <taxon>Cucujiformia</taxon>
        <taxon>Curculionidae</taxon>
        <taxon>Dryophthorinae</taxon>
        <taxon>Rhynchophorus</taxon>
    </lineage>
</organism>
<keyword evidence="2" id="KW-1185">Reference proteome</keyword>
<proteinExistence type="predicted"/>
<sequence length="114" mass="12757">MAPDHKSVAICRDHFEFYDLLRICLDGRYSSILSARDTERAPKYGRSKSIFSRSTSRSFCCRIRRSSETSNNVESENSRGRARGGGGYVDVYVFHDPGPFLCAAALPSRDLVDA</sequence>
<name>A0A834MAJ0_RHYFE</name>
<accession>A0A834MAJ0</accession>
<comment type="caution">
    <text evidence="1">The sequence shown here is derived from an EMBL/GenBank/DDBJ whole genome shotgun (WGS) entry which is preliminary data.</text>
</comment>
<gene>
    <name evidence="1" type="ORF">GWI33_012877</name>
</gene>
<dbReference type="EMBL" id="JAACXV010012741">
    <property type="protein sequence ID" value="KAF7274471.1"/>
    <property type="molecule type" value="Genomic_DNA"/>
</dbReference>